<dbReference type="GO" id="GO:0008168">
    <property type="term" value="F:methyltransferase activity"/>
    <property type="evidence" value="ECO:0007669"/>
    <property type="project" value="UniProtKB-KW"/>
</dbReference>
<dbReference type="InterPro" id="IPR007536">
    <property type="entry name" value="16SrRNA_methylTrfase_J"/>
</dbReference>
<dbReference type="InterPro" id="IPR029063">
    <property type="entry name" value="SAM-dependent_MTases_sf"/>
</dbReference>
<keyword evidence="1" id="KW-0489">Methyltransferase</keyword>
<gene>
    <name evidence="1" type="ORF">ACFPK1_20870</name>
</gene>
<accession>A0ABV9ZJA7</accession>
<dbReference type="GO" id="GO:0032259">
    <property type="term" value="P:methylation"/>
    <property type="evidence" value="ECO:0007669"/>
    <property type="project" value="UniProtKB-KW"/>
</dbReference>
<dbReference type="Pfam" id="PF04445">
    <property type="entry name" value="SAM_MT"/>
    <property type="match status" value="1"/>
</dbReference>
<comment type="caution">
    <text evidence="1">The sequence shown here is derived from an EMBL/GenBank/DDBJ whole genome shotgun (WGS) entry which is preliminary data.</text>
</comment>
<dbReference type="Proteomes" id="UP001596175">
    <property type="component" value="Unassembled WGS sequence"/>
</dbReference>
<dbReference type="PANTHER" id="PTHR36112">
    <property type="entry name" value="RIBOSOMAL RNA SMALL SUBUNIT METHYLTRANSFERASE J"/>
    <property type="match status" value="1"/>
</dbReference>
<dbReference type="RefSeq" id="WP_378022868.1">
    <property type="nucleotide sequence ID" value="NZ_JBHSKG010000012.1"/>
</dbReference>
<organism evidence="1 2">
    <name type="scientific">Actinomycetospora rhizophila</name>
    <dbReference type="NCBI Taxonomy" id="1416876"/>
    <lineage>
        <taxon>Bacteria</taxon>
        <taxon>Bacillati</taxon>
        <taxon>Actinomycetota</taxon>
        <taxon>Actinomycetes</taxon>
        <taxon>Pseudonocardiales</taxon>
        <taxon>Pseudonocardiaceae</taxon>
        <taxon>Actinomycetospora</taxon>
    </lineage>
</organism>
<evidence type="ECO:0000313" key="2">
    <source>
        <dbReference type="Proteomes" id="UP001596175"/>
    </source>
</evidence>
<reference evidence="2" key="1">
    <citation type="journal article" date="2019" name="Int. J. Syst. Evol. Microbiol.">
        <title>The Global Catalogue of Microorganisms (GCM) 10K type strain sequencing project: providing services to taxonomists for standard genome sequencing and annotation.</title>
        <authorList>
            <consortium name="The Broad Institute Genomics Platform"/>
            <consortium name="The Broad Institute Genome Sequencing Center for Infectious Disease"/>
            <person name="Wu L."/>
            <person name="Ma J."/>
        </authorList>
    </citation>
    <scope>NUCLEOTIDE SEQUENCE [LARGE SCALE GENOMIC DNA]</scope>
    <source>
        <strain evidence="2">XZYJ18</strain>
    </source>
</reference>
<dbReference type="EC" id="2.1.1.-" evidence="1"/>
<keyword evidence="1" id="KW-0808">Transferase</keyword>
<dbReference type="Gene3D" id="3.40.50.150">
    <property type="entry name" value="Vaccinia Virus protein VP39"/>
    <property type="match status" value="1"/>
</dbReference>
<dbReference type="SUPFAM" id="SSF53335">
    <property type="entry name" value="S-adenosyl-L-methionine-dependent methyltransferases"/>
    <property type="match status" value="1"/>
</dbReference>
<dbReference type="PANTHER" id="PTHR36112:SF1">
    <property type="entry name" value="RIBOSOMAL RNA SMALL SUBUNIT METHYLTRANSFERASE J"/>
    <property type="match status" value="1"/>
</dbReference>
<keyword evidence="2" id="KW-1185">Reference proteome</keyword>
<proteinExistence type="predicted"/>
<protein>
    <submittedName>
        <fullName evidence="1">Class I SAM-dependent methyltransferase</fullName>
        <ecNumber evidence="1">2.1.1.-</ecNumber>
    </submittedName>
</protein>
<sequence>MGHEVVVTTSKSPSDAVRADARDLADRWGLRLVERHRGSVATARGDAGTALVCTAEGLVAESGRGRLTFHQGTAAKRLRALRHGGTDPLVRAAELRRGDRVLDATLGLGRDTLVAAWVLGPEGEVEGVEADLVLAILAAEGFAGDVPRAGSAPVRVRHGDSRQVLAERAAAGDTVDVVLLDPMFTDPRASDHGFALARDHTVPTPLTPEWVALARAVARRWVVVTAERARPWFADAGLERLGGTRSGRWFRVRGGADEASGTRFPTRER</sequence>
<name>A0ABV9ZJA7_9PSEU</name>
<dbReference type="EMBL" id="JBHSKG010000012">
    <property type="protein sequence ID" value="MFC5140701.1"/>
    <property type="molecule type" value="Genomic_DNA"/>
</dbReference>
<evidence type="ECO:0000313" key="1">
    <source>
        <dbReference type="EMBL" id="MFC5140701.1"/>
    </source>
</evidence>